<feature type="transmembrane region" description="Helical" evidence="6">
    <location>
        <begin position="254"/>
        <end position="271"/>
    </location>
</feature>
<proteinExistence type="predicted"/>
<dbReference type="Pfam" id="PF02361">
    <property type="entry name" value="CbiQ"/>
    <property type="match status" value="1"/>
</dbReference>
<dbReference type="InterPro" id="IPR051611">
    <property type="entry name" value="ECF_transporter_component"/>
</dbReference>
<evidence type="ECO:0000313" key="8">
    <source>
        <dbReference type="Proteomes" id="UP001596253"/>
    </source>
</evidence>
<evidence type="ECO:0000313" key="7">
    <source>
        <dbReference type="EMBL" id="MFC6164846.1"/>
    </source>
</evidence>
<gene>
    <name evidence="7" type="ORF">ACFP3T_09220</name>
</gene>
<dbReference type="CDD" id="cd16914">
    <property type="entry name" value="EcfT"/>
    <property type="match status" value="1"/>
</dbReference>
<protein>
    <submittedName>
        <fullName evidence="7">Energy-coupling factor transporter transmembrane component T</fullName>
    </submittedName>
</protein>
<comment type="caution">
    <text evidence="7">The sequence shown here is derived from an EMBL/GenBank/DDBJ whole genome shotgun (WGS) entry which is preliminary data.</text>
</comment>
<dbReference type="PANTHER" id="PTHR34857:SF2">
    <property type="entry name" value="SLL0384 PROTEIN"/>
    <property type="match status" value="1"/>
</dbReference>
<evidence type="ECO:0000256" key="1">
    <source>
        <dbReference type="ARBA" id="ARBA00004141"/>
    </source>
</evidence>
<sequence length="273" mass="31125">MTNQPSKTDLPTWLQTPNQPITKRHRQPFWARNQRHLQALLVRLAQPAPAIPATRWQLAPHIKLLRLGLLLLLIALINNGLFLWGLALLLGAQLLILAPSQLRRFLRSWLFSSLMAVIIVLPTYWLNGPATLLWFGFKTSLILANAQYYRATTNFQDLLTGLKTLHCPDVFIMTLAIAITYLRMLGNYLLQTMEALSLRTVAPAKHPYRLIGALFGNLYLKSYTYALALYAAMEARGFNGHYAKPAAKPTRWRDYLSLSPYVALMALLIFWRN</sequence>
<keyword evidence="8" id="KW-1185">Reference proteome</keyword>
<name>A0ABW1R4P0_9LACO</name>
<feature type="transmembrane region" description="Helical" evidence="6">
    <location>
        <begin position="69"/>
        <end position="97"/>
    </location>
</feature>
<evidence type="ECO:0000256" key="6">
    <source>
        <dbReference type="SAM" id="Phobius"/>
    </source>
</evidence>
<evidence type="ECO:0000256" key="2">
    <source>
        <dbReference type="ARBA" id="ARBA00022475"/>
    </source>
</evidence>
<organism evidence="7 8">
    <name type="scientific">Lactiplantibacillus dongliensis</name>
    <dbReference type="NCBI Taxonomy" id="2559919"/>
    <lineage>
        <taxon>Bacteria</taxon>
        <taxon>Bacillati</taxon>
        <taxon>Bacillota</taxon>
        <taxon>Bacilli</taxon>
        <taxon>Lactobacillales</taxon>
        <taxon>Lactobacillaceae</taxon>
        <taxon>Lactiplantibacillus</taxon>
    </lineage>
</organism>
<dbReference type="Proteomes" id="UP001596253">
    <property type="component" value="Unassembled WGS sequence"/>
</dbReference>
<reference evidence="8" key="1">
    <citation type="journal article" date="2019" name="Int. J. Syst. Evol. Microbiol.">
        <title>The Global Catalogue of Microorganisms (GCM) 10K type strain sequencing project: providing services to taxonomists for standard genome sequencing and annotation.</title>
        <authorList>
            <consortium name="The Broad Institute Genomics Platform"/>
            <consortium name="The Broad Institute Genome Sequencing Center for Infectious Disease"/>
            <person name="Wu L."/>
            <person name="Ma J."/>
        </authorList>
    </citation>
    <scope>NUCLEOTIDE SEQUENCE [LARGE SCALE GENOMIC DNA]</scope>
    <source>
        <strain evidence="8">CCM 8932</strain>
    </source>
</reference>
<accession>A0ABW1R4P0</accession>
<dbReference type="PANTHER" id="PTHR34857">
    <property type="entry name" value="SLL0384 PROTEIN"/>
    <property type="match status" value="1"/>
</dbReference>
<dbReference type="InterPro" id="IPR003339">
    <property type="entry name" value="ABC/ECF_trnsptr_transmembrane"/>
</dbReference>
<keyword evidence="4 6" id="KW-1133">Transmembrane helix</keyword>
<keyword evidence="2" id="KW-1003">Cell membrane</keyword>
<dbReference type="RefSeq" id="WP_137639568.1">
    <property type="nucleotide sequence ID" value="NZ_BJDK01000007.1"/>
</dbReference>
<evidence type="ECO:0000256" key="3">
    <source>
        <dbReference type="ARBA" id="ARBA00022692"/>
    </source>
</evidence>
<feature type="transmembrane region" description="Helical" evidence="6">
    <location>
        <begin position="170"/>
        <end position="190"/>
    </location>
</feature>
<comment type="subcellular location">
    <subcellularLocation>
        <location evidence="1">Membrane</location>
        <topology evidence="1">Multi-pass membrane protein</topology>
    </subcellularLocation>
</comment>
<feature type="transmembrane region" description="Helical" evidence="6">
    <location>
        <begin position="109"/>
        <end position="126"/>
    </location>
</feature>
<dbReference type="EMBL" id="JBHSSD010000040">
    <property type="protein sequence ID" value="MFC6164846.1"/>
    <property type="molecule type" value="Genomic_DNA"/>
</dbReference>
<feature type="transmembrane region" description="Helical" evidence="6">
    <location>
        <begin position="210"/>
        <end position="233"/>
    </location>
</feature>
<evidence type="ECO:0000256" key="4">
    <source>
        <dbReference type="ARBA" id="ARBA00022989"/>
    </source>
</evidence>
<keyword evidence="5 6" id="KW-0472">Membrane</keyword>
<keyword evidence="3 6" id="KW-0812">Transmembrane</keyword>
<evidence type="ECO:0000256" key="5">
    <source>
        <dbReference type="ARBA" id="ARBA00023136"/>
    </source>
</evidence>